<evidence type="ECO:0000256" key="1">
    <source>
        <dbReference type="ARBA" id="ARBA00008635"/>
    </source>
</evidence>
<dbReference type="InterPro" id="IPR034660">
    <property type="entry name" value="DinB/YfiT-like"/>
</dbReference>
<organism evidence="3 4">
    <name type="scientific">Halobacillus amylolyticus</name>
    <dbReference type="NCBI Taxonomy" id="2932259"/>
    <lineage>
        <taxon>Bacteria</taxon>
        <taxon>Bacillati</taxon>
        <taxon>Bacillota</taxon>
        <taxon>Bacilli</taxon>
        <taxon>Bacillales</taxon>
        <taxon>Bacillaceae</taxon>
        <taxon>Halobacillus</taxon>
    </lineage>
</organism>
<reference evidence="3" key="1">
    <citation type="submission" date="2022-04" db="EMBL/GenBank/DDBJ databases">
        <title>Halobacillus sp. isolated from saltern.</title>
        <authorList>
            <person name="Won M."/>
            <person name="Lee C.-M."/>
            <person name="Woen H.-Y."/>
            <person name="Kwon S.-W."/>
        </authorList>
    </citation>
    <scope>NUCLEOTIDE SEQUENCE</scope>
    <source>
        <strain evidence="3">SSHM10-5</strain>
    </source>
</reference>
<dbReference type="Gene3D" id="1.20.120.450">
    <property type="entry name" value="dinb family like domain"/>
    <property type="match status" value="1"/>
</dbReference>
<dbReference type="Proteomes" id="UP000830326">
    <property type="component" value="Chromosome"/>
</dbReference>
<dbReference type="Pfam" id="PF05163">
    <property type="entry name" value="DinB"/>
    <property type="match status" value="1"/>
</dbReference>
<keyword evidence="2" id="KW-0479">Metal-binding</keyword>
<keyword evidence="4" id="KW-1185">Reference proteome</keyword>
<name>A0ABY4H8G1_9BACI</name>
<dbReference type="SUPFAM" id="SSF109854">
    <property type="entry name" value="DinB/YfiT-like putative metalloenzymes"/>
    <property type="match status" value="1"/>
</dbReference>
<accession>A0ABY4H8G1</accession>
<evidence type="ECO:0000313" key="3">
    <source>
        <dbReference type="EMBL" id="UOR10994.1"/>
    </source>
</evidence>
<dbReference type="InterPro" id="IPR007837">
    <property type="entry name" value="DinB"/>
</dbReference>
<dbReference type="RefSeq" id="WP_245030522.1">
    <property type="nucleotide sequence ID" value="NZ_CP095075.1"/>
</dbReference>
<evidence type="ECO:0000256" key="2">
    <source>
        <dbReference type="ARBA" id="ARBA00022723"/>
    </source>
</evidence>
<comment type="similarity">
    <text evidence="1">Belongs to the DinB family.</text>
</comment>
<evidence type="ECO:0000313" key="4">
    <source>
        <dbReference type="Proteomes" id="UP000830326"/>
    </source>
</evidence>
<dbReference type="EMBL" id="CP095075">
    <property type="protein sequence ID" value="UOR10994.1"/>
    <property type="molecule type" value="Genomic_DNA"/>
</dbReference>
<sequence length="143" mass="16320">MNAIGFVYAANMTNRLAIEIPENQWDKQLITELGTLRKLFIHLIRVRDTYTEGLRKGTVSFPGVLPSKDIDIKDQLERSTNELAGEFSNTNREVIRMGGENLTILEFLNTTVQHEGVHQGQYFVALKQAGLTLPNQWINEWSM</sequence>
<proteinExistence type="inferred from homology"/>
<protein>
    <submittedName>
        <fullName evidence="3">DinB family protein</fullName>
    </submittedName>
</protein>
<gene>
    <name evidence="3" type="ORF">MUO15_15490</name>
</gene>